<feature type="compositionally biased region" description="Low complexity" evidence="6">
    <location>
        <begin position="686"/>
        <end position="698"/>
    </location>
</feature>
<dbReference type="GO" id="GO:0006457">
    <property type="term" value="P:protein folding"/>
    <property type="evidence" value="ECO:0007669"/>
    <property type="project" value="InterPro"/>
</dbReference>
<dbReference type="PRINTS" id="PR00153">
    <property type="entry name" value="CSAPPISMRASE"/>
</dbReference>
<feature type="region of interest" description="Disordered" evidence="6">
    <location>
        <begin position="219"/>
        <end position="711"/>
    </location>
</feature>
<feature type="compositionally biased region" description="Basic and acidic residues" evidence="6">
    <location>
        <begin position="374"/>
        <end position="409"/>
    </location>
</feature>
<feature type="compositionally biased region" description="Low complexity" evidence="6">
    <location>
        <begin position="473"/>
        <end position="482"/>
    </location>
</feature>
<accession>A0A5N5FQI6</accession>
<reference evidence="8 9" key="1">
    <citation type="submission" date="2019-09" db="EMBL/GenBank/DDBJ databases">
        <authorList>
            <person name="Ou C."/>
        </authorList>
    </citation>
    <scope>NUCLEOTIDE SEQUENCE [LARGE SCALE GENOMIC DNA]</scope>
    <source>
        <strain evidence="8">S2</strain>
        <tissue evidence="8">Leaf</tissue>
    </source>
</reference>
<dbReference type="CDD" id="cd01926">
    <property type="entry name" value="cyclophilin_ABH_like"/>
    <property type="match status" value="1"/>
</dbReference>
<evidence type="ECO:0000256" key="1">
    <source>
        <dbReference type="ARBA" id="ARBA00000971"/>
    </source>
</evidence>
<dbReference type="Pfam" id="PF00160">
    <property type="entry name" value="Pro_isomerase"/>
    <property type="match status" value="1"/>
</dbReference>
<keyword evidence="9" id="KW-1185">Reference proteome</keyword>
<dbReference type="EMBL" id="SMOL01000559">
    <property type="protein sequence ID" value="KAB2605399.1"/>
    <property type="molecule type" value="Genomic_DNA"/>
</dbReference>
<comment type="similarity">
    <text evidence="2">Belongs to the cyclophilin-type PPIase family.</text>
</comment>
<dbReference type="GO" id="GO:0005737">
    <property type="term" value="C:cytoplasm"/>
    <property type="evidence" value="ECO:0007669"/>
    <property type="project" value="TreeGrafter"/>
</dbReference>
<feature type="compositionally biased region" description="Basic residues" evidence="6">
    <location>
        <begin position="247"/>
        <end position="262"/>
    </location>
</feature>
<dbReference type="GO" id="GO:0016018">
    <property type="term" value="F:cyclosporin A binding"/>
    <property type="evidence" value="ECO:0007669"/>
    <property type="project" value="TreeGrafter"/>
</dbReference>
<feature type="compositionally biased region" description="Polar residues" evidence="6">
    <location>
        <begin position="506"/>
        <end position="523"/>
    </location>
</feature>
<feature type="compositionally biased region" description="Basic residues" evidence="6">
    <location>
        <begin position="660"/>
        <end position="671"/>
    </location>
</feature>
<evidence type="ECO:0000313" key="8">
    <source>
        <dbReference type="EMBL" id="KAB2605399.1"/>
    </source>
</evidence>
<protein>
    <recommendedName>
        <fullName evidence="3">peptidylprolyl isomerase</fullName>
        <ecNumber evidence="3">5.2.1.8</ecNumber>
    </recommendedName>
</protein>
<feature type="compositionally biased region" description="Basic residues" evidence="6">
    <location>
        <begin position="454"/>
        <end position="463"/>
    </location>
</feature>
<keyword evidence="5 8" id="KW-0413">Isomerase</keyword>
<evidence type="ECO:0000256" key="4">
    <source>
        <dbReference type="ARBA" id="ARBA00023110"/>
    </source>
</evidence>
<evidence type="ECO:0000313" key="9">
    <source>
        <dbReference type="Proteomes" id="UP000327157"/>
    </source>
</evidence>
<comment type="caution">
    <text evidence="8">The sequence shown here is derived from an EMBL/GenBank/DDBJ whole genome shotgun (WGS) entry which is preliminary data.</text>
</comment>
<dbReference type="AlphaFoldDB" id="A0A5N5FQI6"/>
<dbReference type="Gene3D" id="2.40.100.10">
    <property type="entry name" value="Cyclophilin-like"/>
    <property type="match status" value="1"/>
</dbReference>
<feature type="compositionally biased region" description="Basic residues" evidence="6">
    <location>
        <begin position="295"/>
        <end position="335"/>
    </location>
</feature>
<dbReference type="PANTHER" id="PTHR11071">
    <property type="entry name" value="PEPTIDYL-PROLYL CIS-TRANS ISOMERASE"/>
    <property type="match status" value="1"/>
</dbReference>
<dbReference type="InterPro" id="IPR020892">
    <property type="entry name" value="Cyclophilin-type_PPIase_CS"/>
</dbReference>
<reference evidence="8 9" key="3">
    <citation type="submission" date="2019-11" db="EMBL/GenBank/DDBJ databases">
        <title>A de novo genome assembly of a pear dwarfing rootstock.</title>
        <authorList>
            <person name="Wang F."/>
            <person name="Wang J."/>
            <person name="Li S."/>
            <person name="Zhang Y."/>
            <person name="Fang M."/>
            <person name="Ma L."/>
            <person name="Zhao Y."/>
            <person name="Jiang S."/>
        </authorList>
    </citation>
    <scope>NUCLEOTIDE SEQUENCE [LARGE SCALE GENOMIC DNA]</scope>
    <source>
        <strain evidence="8">S2</strain>
        <tissue evidence="8">Leaf</tissue>
    </source>
</reference>
<feature type="compositionally biased region" description="Basic and acidic residues" evidence="6">
    <location>
        <begin position="650"/>
        <end position="659"/>
    </location>
</feature>
<dbReference type="PROSITE" id="PS00170">
    <property type="entry name" value="CSA_PPIASE_1"/>
    <property type="match status" value="1"/>
</dbReference>
<feature type="compositionally biased region" description="Basic and acidic residues" evidence="6">
    <location>
        <begin position="619"/>
        <end position="642"/>
    </location>
</feature>
<evidence type="ECO:0000256" key="6">
    <source>
        <dbReference type="SAM" id="MobiDB-lite"/>
    </source>
</evidence>
<evidence type="ECO:0000256" key="2">
    <source>
        <dbReference type="ARBA" id="ARBA00007365"/>
    </source>
</evidence>
<feature type="domain" description="PPIase cyclophilin-type" evidence="7">
    <location>
        <begin position="43"/>
        <end position="207"/>
    </location>
</feature>
<evidence type="ECO:0000259" key="7">
    <source>
        <dbReference type="PROSITE" id="PS50072"/>
    </source>
</evidence>
<feature type="compositionally biased region" description="Low complexity" evidence="6">
    <location>
        <begin position="282"/>
        <end position="292"/>
    </location>
</feature>
<dbReference type="PROSITE" id="PS50072">
    <property type="entry name" value="CSA_PPIASE_2"/>
    <property type="match status" value="1"/>
</dbReference>
<dbReference type="PANTHER" id="PTHR11071:SF447">
    <property type="entry name" value="PEPTIDYL-PROLYL CIS-TRANS ISOMERASE CYP63"/>
    <property type="match status" value="1"/>
</dbReference>
<dbReference type="EC" id="5.2.1.8" evidence="3"/>
<keyword evidence="4" id="KW-0697">Rotamase</keyword>
<name>A0A5N5FQI6_9ROSA</name>
<dbReference type="FunFam" id="2.40.100.10:FF:000022">
    <property type="entry name" value="Peptidyl-prolyl cis-trans isomerase CYP95"/>
    <property type="match status" value="1"/>
</dbReference>
<dbReference type="InterPro" id="IPR029000">
    <property type="entry name" value="Cyclophilin-like_dom_sf"/>
</dbReference>
<feature type="compositionally biased region" description="Basic and acidic residues" evidence="6">
    <location>
        <begin position="551"/>
        <end position="582"/>
    </location>
</feature>
<dbReference type="Proteomes" id="UP000327157">
    <property type="component" value="Chromosome 11"/>
</dbReference>
<comment type="catalytic activity">
    <reaction evidence="1">
        <text>[protein]-peptidylproline (omega=180) = [protein]-peptidylproline (omega=0)</text>
        <dbReference type="Rhea" id="RHEA:16237"/>
        <dbReference type="Rhea" id="RHEA-COMP:10747"/>
        <dbReference type="Rhea" id="RHEA-COMP:10748"/>
        <dbReference type="ChEBI" id="CHEBI:83833"/>
        <dbReference type="ChEBI" id="CHEBI:83834"/>
        <dbReference type="EC" id="5.2.1.8"/>
    </reaction>
</comment>
<dbReference type="SUPFAM" id="SSF50891">
    <property type="entry name" value="Cyclophilin-like"/>
    <property type="match status" value="1"/>
</dbReference>
<proteinExistence type="inferred from homology"/>
<feature type="compositionally biased region" description="Basic residues" evidence="6">
    <location>
        <begin position="599"/>
        <end position="608"/>
    </location>
</feature>
<reference evidence="9" key="2">
    <citation type="submission" date="2019-10" db="EMBL/GenBank/DDBJ databases">
        <title>A de novo genome assembly of a pear dwarfing rootstock.</title>
        <authorList>
            <person name="Wang F."/>
            <person name="Wang J."/>
            <person name="Li S."/>
            <person name="Zhang Y."/>
            <person name="Fang M."/>
            <person name="Ma L."/>
            <person name="Zhao Y."/>
            <person name="Jiang S."/>
        </authorList>
    </citation>
    <scope>NUCLEOTIDE SEQUENCE [LARGE SCALE GENOMIC DNA]</scope>
</reference>
<sequence length="711" mass="79887">MQSQKFNIRVFEINRNRDRTFRFQVLRFPLREDMSKKKNPRVFLDVSIDRAPMEQIVIELFADVVPKTAENFRALCTGEKGIGKSTGKPLHYKGSTFHRVIKGFMAQGGDFSNGNGTGGESIYGGKFADENFKLKHDGPGLLSMANAGPNTNGSQFFIIFRRQPHLDGKHVVFGKVVKGMDVVEKTEKVGTADGKPLETVKIVDCGEFSEIKIPVATEKEKEKEKGKKRKSGKVSSSEDGSDEEARGRRKKSLKERTKRRRYSSSDSYSSESESDSLDSDSDSSLSDSSLSGDGRRRKRKSVKKGKHQRSRKRRDGKKERKSRRHSRRSRRKSKRRSESSSDTESESSRSSRSSSDDDKDGPHVSSRKTSNLKGAEKKLPTNDVGKEPPLVKKIVVEQKNNHGMKKTERNSSQGEAELSRKNDAPFNNGHNAEAKTANQNSDSDDSNNSSTSPTRKRRSRNSPRSRPSPSPNRIPSGSPPRNTGEKSRGRLSRSPSGSPVHKAPEPSTTNHDGGLSKSTSPNGNAKRVRKGRGFTDRFAFARRYRTPSPERSLRNSYRNDGRDTYRSNRDRYSSYRNFSERPPRRHFRSPPRGGSPPRNRSRRSRSRSISRSPGGYRGHNRDRSHSRSRSPVDRPPVSDRLKSRLGPRIGDQHSPDRGRLKSRSRSPRPSHSRSPDATPKRRNQTPRSPSRSISSSPPAQRGLVSYDDISP</sequence>
<evidence type="ECO:0000256" key="3">
    <source>
        <dbReference type="ARBA" id="ARBA00013194"/>
    </source>
</evidence>
<dbReference type="GO" id="GO:0003755">
    <property type="term" value="F:peptidyl-prolyl cis-trans isomerase activity"/>
    <property type="evidence" value="ECO:0007669"/>
    <property type="project" value="UniProtKB-KW"/>
</dbReference>
<feature type="compositionally biased region" description="Basic and acidic residues" evidence="6">
    <location>
        <begin position="346"/>
        <end position="362"/>
    </location>
</feature>
<dbReference type="OrthoDB" id="1933488at2759"/>
<gene>
    <name evidence="8" type="ORF">D8674_005116</name>
</gene>
<dbReference type="InterPro" id="IPR002130">
    <property type="entry name" value="Cyclophilin-type_PPIase_dom"/>
</dbReference>
<evidence type="ECO:0000256" key="5">
    <source>
        <dbReference type="ARBA" id="ARBA00023235"/>
    </source>
</evidence>
<feature type="compositionally biased region" description="Acidic residues" evidence="6">
    <location>
        <begin position="272"/>
        <end position="281"/>
    </location>
</feature>
<organism evidence="8 9">
    <name type="scientific">Pyrus ussuriensis x Pyrus communis</name>
    <dbReference type="NCBI Taxonomy" id="2448454"/>
    <lineage>
        <taxon>Eukaryota</taxon>
        <taxon>Viridiplantae</taxon>
        <taxon>Streptophyta</taxon>
        <taxon>Embryophyta</taxon>
        <taxon>Tracheophyta</taxon>
        <taxon>Spermatophyta</taxon>
        <taxon>Magnoliopsida</taxon>
        <taxon>eudicotyledons</taxon>
        <taxon>Gunneridae</taxon>
        <taxon>Pentapetalae</taxon>
        <taxon>rosids</taxon>
        <taxon>fabids</taxon>
        <taxon>Rosales</taxon>
        <taxon>Rosaceae</taxon>
        <taxon>Amygdaloideae</taxon>
        <taxon>Maleae</taxon>
        <taxon>Pyrus</taxon>
    </lineage>
</organism>